<gene>
    <name evidence="1" type="ORF">MICAG_1850013</name>
</gene>
<name>I4HL22_MICAE</name>
<accession>I4HL22</accession>
<evidence type="ECO:0000313" key="1">
    <source>
        <dbReference type="EMBL" id="CCI22746.1"/>
    </source>
</evidence>
<sequence>MMYILDTDTLTHLHAGNTNVINRLES</sequence>
<organism evidence="1 2">
    <name type="scientific">Microcystis aeruginosa PCC 9808</name>
    <dbReference type="NCBI Taxonomy" id="1160284"/>
    <lineage>
        <taxon>Bacteria</taxon>
        <taxon>Bacillati</taxon>
        <taxon>Cyanobacteriota</taxon>
        <taxon>Cyanophyceae</taxon>
        <taxon>Oscillatoriophycideae</taxon>
        <taxon>Chroococcales</taxon>
        <taxon>Microcystaceae</taxon>
        <taxon>Microcystis</taxon>
    </lineage>
</organism>
<evidence type="ECO:0000313" key="2">
    <source>
        <dbReference type="Proteomes" id="UP000005291"/>
    </source>
</evidence>
<proteinExistence type="predicted"/>
<protein>
    <submittedName>
        <fullName evidence="1">Uncharacterized protein</fullName>
    </submittedName>
</protein>
<dbReference type="HOGENOM" id="CLU_3416866_0_0_3"/>
<comment type="caution">
    <text evidence="1">The sequence shown here is derived from an EMBL/GenBank/DDBJ whole genome shotgun (WGS) entry which is preliminary data.</text>
</comment>
<dbReference type="EMBL" id="CAIN01000096">
    <property type="protein sequence ID" value="CCI22746.1"/>
    <property type="molecule type" value="Genomic_DNA"/>
</dbReference>
<reference evidence="1 2" key="1">
    <citation type="submission" date="2012-04" db="EMBL/GenBank/DDBJ databases">
        <authorList>
            <person name="Genoscope - CEA"/>
        </authorList>
    </citation>
    <scope>NUCLEOTIDE SEQUENCE [LARGE SCALE GENOMIC DNA]</scope>
    <source>
        <strain evidence="1 2">9808</strain>
    </source>
</reference>
<dbReference type="AlphaFoldDB" id="I4HL22"/>
<dbReference type="Proteomes" id="UP000005291">
    <property type="component" value="Unassembled WGS sequence"/>
</dbReference>